<proteinExistence type="predicted"/>
<dbReference type="EMBL" id="CADCWB010000145">
    <property type="protein sequence ID" value="CAA9522627.1"/>
    <property type="molecule type" value="Genomic_DNA"/>
</dbReference>
<name>A0A6J4TGC4_9SPHN</name>
<protein>
    <recommendedName>
        <fullName evidence="3">DUF4893 domain-containing protein</fullName>
    </recommendedName>
</protein>
<evidence type="ECO:0008006" key="3">
    <source>
        <dbReference type="Google" id="ProtNLM"/>
    </source>
</evidence>
<keyword evidence="1" id="KW-1133">Transmembrane helix</keyword>
<reference evidence="2" key="1">
    <citation type="submission" date="2020-02" db="EMBL/GenBank/DDBJ databases">
        <authorList>
            <person name="Meier V. D."/>
        </authorList>
    </citation>
    <scope>NUCLEOTIDE SEQUENCE</scope>
    <source>
        <strain evidence="2">AVDCRST_MAG62</strain>
    </source>
</reference>
<evidence type="ECO:0000313" key="2">
    <source>
        <dbReference type="EMBL" id="CAA9522627.1"/>
    </source>
</evidence>
<accession>A0A6J4TGC4</accession>
<feature type="transmembrane region" description="Helical" evidence="1">
    <location>
        <begin position="20"/>
        <end position="41"/>
    </location>
</feature>
<dbReference type="InterPro" id="IPR032609">
    <property type="entry name" value="DUF4893"/>
</dbReference>
<keyword evidence="1" id="KW-0812">Transmembrane</keyword>
<evidence type="ECO:0000256" key="1">
    <source>
        <dbReference type="SAM" id="Phobius"/>
    </source>
</evidence>
<dbReference type="AlphaFoldDB" id="A0A6J4TGC4"/>
<dbReference type="Pfam" id="PF16233">
    <property type="entry name" value="DUF4893"/>
    <property type="match status" value="1"/>
</dbReference>
<organism evidence="2">
    <name type="scientific">uncultured Sphingomonas sp</name>
    <dbReference type="NCBI Taxonomy" id="158754"/>
    <lineage>
        <taxon>Bacteria</taxon>
        <taxon>Pseudomonadati</taxon>
        <taxon>Pseudomonadota</taxon>
        <taxon>Alphaproteobacteria</taxon>
        <taxon>Sphingomonadales</taxon>
        <taxon>Sphingomonadaceae</taxon>
        <taxon>Sphingomonas</taxon>
        <taxon>environmental samples</taxon>
    </lineage>
</organism>
<keyword evidence="1" id="KW-0472">Membrane</keyword>
<sequence length="239" mass="25971">MCGAASVNANERLIVRNFRALLPMAALPALVGACAVTPAAVPVRSVVVQQEPKSPADAWQGIANTEDVTRIKGLRGAWEAALAEARASNRREVAAEGDLLKGNAALARPAPTPGSYQCRMVRLGRAEAKARAFERFQPFFCYVEVEGELLTIVKQTGSQRPAGRLWEDDDPQRLIFLGSLALGAEDQPKAYGEDPQRDMAGVVERIGPFRWRLVIPWPRGTAKLDVFELTPVAEQPEAS</sequence>
<gene>
    <name evidence="2" type="ORF">AVDCRST_MAG62-1209</name>
</gene>